<dbReference type="Pfam" id="PF12791">
    <property type="entry name" value="RsgI_N"/>
    <property type="match status" value="1"/>
</dbReference>
<comment type="subcellular location">
    <subcellularLocation>
        <location evidence="1">Cell membrane</location>
        <topology evidence="1">Single-pass membrane protein</topology>
    </subcellularLocation>
</comment>
<sequence length="488" mass="54840">MKRGVIIDLKDNVAVVLTTDGHFVKTRNADSRYQLGQEITFEAAETSRVSSYLRRGLSVLQQLRIGFITAVAIILIFFSLYPVFNSDKVYAYMTIDINPSFELAINGDMEVVKLDPLNEDGEKLLATFPDWSGEGFQSVVQSIISQSQSMGYVKDGKEVLITTIIDRKNDKVFEQNLLSRVQLIKTSLKTSPLTVETAESDMDTRNKAKSEGVSTGTYIRNHPPSGNDKPAAPEQEERTPQEQPEKQDPAKKPEEEPGVPSKEKEDTCADCDQEPQEKDQEPDPDALKEMEKKGKQPPVVPPERDAPPARDERRSGEPHGNAKPDTGSKDEKNRPGKQEDSEDGDHDRAEDREEENREYESEEPKKKEKPSRPNESGRDKENSNRKFEKSYFRLEKGDVNRSLYAEWLRDTERKDSGGITGKSNKTPPPEEDQADLPASNREEDQSELPASEKEESQGELPSSDLEESQGELPSPEKEGDQTESRPSK</sequence>
<dbReference type="Proteomes" id="UP000434639">
    <property type="component" value="Unassembled WGS sequence"/>
</dbReference>
<keyword evidence="4 7" id="KW-1133">Transmembrane helix</keyword>
<evidence type="ECO:0000313" key="9">
    <source>
        <dbReference type="EMBL" id="MTH54305.1"/>
    </source>
</evidence>
<feature type="compositionally biased region" description="Basic and acidic residues" evidence="6">
    <location>
        <begin position="407"/>
        <end position="416"/>
    </location>
</feature>
<evidence type="ECO:0000256" key="1">
    <source>
        <dbReference type="ARBA" id="ARBA00004162"/>
    </source>
</evidence>
<feature type="domain" description="RsgI N-terminal anti-sigma" evidence="8">
    <location>
        <begin position="2"/>
        <end position="50"/>
    </location>
</feature>
<evidence type="ECO:0000259" key="8">
    <source>
        <dbReference type="PROSITE" id="PS51849"/>
    </source>
</evidence>
<feature type="compositionally biased region" description="Basic and acidic residues" evidence="6">
    <location>
        <begin position="235"/>
        <end position="267"/>
    </location>
</feature>
<dbReference type="InterPro" id="IPR024449">
    <property type="entry name" value="Anti-sigma_RsgI_N"/>
</dbReference>
<dbReference type="RefSeq" id="WP_155112823.1">
    <property type="nucleotide sequence ID" value="NZ_WMIB01000013.1"/>
</dbReference>
<feature type="compositionally biased region" description="Basic and acidic residues" evidence="6">
    <location>
        <begin position="275"/>
        <end position="294"/>
    </location>
</feature>
<evidence type="ECO:0000256" key="3">
    <source>
        <dbReference type="ARBA" id="ARBA00022692"/>
    </source>
</evidence>
<feature type="compositionally biased region" description="Basic and acidic residues" evidence="6">
    <location>
        <begin position="474"/>
        <end position="488"/>
    </location>
</feature>
<dbReference type="EMBL" id="WMIB01000013">
    <property type="protein sequence ID" value="MTH54305.1"/>
    <property type="molecule type" value="Genomic_DNA"/>
</dbReference>
<evidence type="ECO:0000256" key="2">
    <source>
        <dbReference type="ARBA" id="ARBA00022475"/>
    </source>
</evidence>
<accession>A0A7X2S6C0</accession>
<dbReference type="AlphaFoldDB" id="A0A7X2S6C0"/>
<evidence type="ECO:0000313" key="10">
    <source>
        <dbReference type="Proteomes" id="UP000434639"/>
    </source>
</evidence>
<evidence type="ECO:0000256" key="7">
    <source>
        <dbReference type="SAM" id="Phobius"/>
    </source>
</evidence>
<organism evidence="9 10">
    <name type="scientific">Metabacillus mangrovi</name>
    <dbReference type="NCBI Taxonomy" id="1491830"/>
    <lineage>
        <taxon>Bacteria</taxon>
        <taxon>Bacillati</taxon>
        <taxon>Bacillota</taxon>
        <taxon>Bacilli</taxon>
        <taxon>Bacillales</taxon>
        <taxon>Bacillaceae</taxon>
        <taxon>Metabacillus</taxon>
    </lineage>
</organism>
<gene>
    <name evidence="9" type="ORF">GKZ89_12915</name>
</gene>
<reference evidence="9 10" key="1">
    <citation type="journal article" date="2017" name="Int. J. Syst. Evol. Microbiol.">
        <title>Bacillus mangrovi sp. nov., isolated from a sediment sample from a mangrove forest.</title>
        <authorList>
            <person name="Gupta V."/>
            <person name="Singh P.K."/>
            <person name="Korpole S."/>
            <person name="Tanuku N.R.S."/>
            <person name="Pinnaka A.K."/>
        </authorList>
    </citation>
    <scope>NUCLEOTIDE SEQUENCE [LARGE SCALE GENOMIC DNA]</scope>
    <source>
        <strain evidence="9 10">KCTC 33872</strain>
    </source>
</reference>
<evidence type="ECO:0000256" key="5">
    <source>
        <dbReference type="ARBA" id="ARBA00023136"/>
    </source>
</evidence>
<dbReference type="GO" id="GO:0005886">
    <property type="term" value="C:plasma membrane"/>
    <property type="evidence" value="ECO:0007669"/>
    <property type="project" value="UniProtKB-SubCell"/>
</dbReference>
<comment type="caution">
    <text evidence="9">The sequence shown here is derived from an EMBL/GenBank/DDBJ whole genome shotgun (WGS) entry which is preliminary data.</text>
</comment>
<evidence type="ECO:0000256" key="6">
    <source>
        <dbReference type="SAM" id="MobiDB-lite"/>
    </source>
</evidence>
<feature type="region of interest" description="Disordered" evidence="6">
    <location>
        <begin position="194"/>
        <end position="488"/>
    </location>
</feature>
<name>A0A7X2S6C0_9BACI</name>
<feature type="compositionally biased region" description="Basic and acidic residues" evidence="6">
    <location>
        <begin position="302"/>
        <end position="399"/>
    </location>
</feature>
<dbReference type="InterPro" id="IPR055431">
    <property type="entry name" value="RsgI_M"/>
</dbReference>
<dbReference type="Pfam" id="PF23750">
    <property type="entry name" value="RsgI_M"/>
    <property type="match status" value="1"/>
</dbReference>
<dbReference type="OrthoDB" id="9800626at2"/>
<evidence type="ECO:0000256" key="4">
    <source>
        <dbReference type="ARBA" id="ARBA00022989"/>
    </source>
</evidence>
<protein>
    <submittedName>
        <fullName evidence="9">Anti-sigma factor domain-containing protein</fullName>
    </submittedName>
</protein>
<keyword evidence="5 7" id="KW-0472">Membrane</keyword>
<proteinExistence type="predicted"/>
<keyword evidence="10" id="KW-1185">Reference proteome</keyword>
<dbReference type="PROSITE" id="PS51849">
    <property type="entry name" value="RSGI_N"/>
    <property type="match status" value="1"/>
</dbReference>
<feature type="transmembrane region" description="Helical" evidence="7">
    <location>
        <begin position="63"/>
        <end position="84"/>
    </location>
</feature>
<keyword evidence="2" id="KW-1003">Cell membrane</keyword>
<keyword evidence="3 7" id="KW-0812">Transmembrane</keyword>